<name>A0A176JXG1_9BACT</name>
<dbReference type="Proteomes" id="UP000077339">
    <property type="component" value="Unassembled WGS sequence"/>
</dbReference>
<dbReference type="Pfam" id="PF02915">
    <property type="entry name" value="Rubrerythrin"/>
    <property type="match status" value="1"/>
</dbReference>
<dbReference type="AlphaFoldDB" id="A0A176JXG1"/>
<evidence type="ECO:0000313" key="2">
    <source>
        <dbReference type="EMBL" id="OAA28417.1"/>
    </source>
</evidence>
<reference evidence="2 3" key="1">
    <citation type="submission" date="2014-02" db="EMBL/GenBank/DDBJ databases">
        <title>Kosmotoga genome sequencing.</title>
        <authorList>
            <person name="Pollo S.M."/>
            <person name="Charchuk R."/>
            <person name="Nesbo C.L."/>
        </authorList>
    </citation>
    <scope>NUCLEOTIDE SEQUENCE [LARGE SCALE GENOMIC DNA]</scope>
    <source>
        <strain evidence="2 3">S304</strain>
    </source>
</reference>
<dbReference type="InterPro" id="IPR012347">
    <property type="entry name" value="Ferritin-like"/>
</dbReference>
<protein>
    <submittedName>
        <fullName evidence="2">Rubrerythrin</fullName>
    </submittedName>
</protein>
<evidence type="ECO:0000313" key="3">
    <source>
        <dbReference type="Proteomes" id="UP000077339"/>
    </source>
</evidence>
<sequence>MEKIRKILEVALNFEKSGQDFYRMNMEKVNQKLAKEIFKYLMNMEASHVKYIQSLIDELKDGKPLLQLQDYSDEMFEKRLQSQALSESTYKSDLADLSIFRMAYLIEKDFVEYYEKAAEKVEDESSKALFITLRDWEKRHAEMIKSLMEKIFEKHSLDLGFYG</sequence>
<organism evidence="2 3">
    <name type="scientific">Kosmotoga arenicorallina S304</name>
    <dbReference type="NCBI Taxonomy" id="1453497"/>
    <lineage>
        <taxon>Bacteria</taxon>
        <taxon>Thermotogati</taxon>
        <taxon>Thermotogota</taxon>
        <taxon>Thermotogae</taxon>
        <taxon>Kosmotogales</taxon>
        <taxon>Kosmotogaceae</taxon>
        <taxon>Kosmotoga</taxon>
    </lineage>
</organism>
<dbReference type="PATRIC" id="fig|1453497.3.peg.844"/>
<dbReference type="CDD" id="cd01045">
    <property type="entry name" value="Ferritin_like_AB"/>
    <property type="match status" value="1"/>
</dbReference>
<dbReference type="InterPro" id="IPR009078">
    <property type="entry name" value="Ferritin-like_SF"/>
</dbReference>
<keyword evidence="3" id="KW-1185">Reference proteome</keyword>
<dbReference type="GO" id="GO:0046872">
    <property type="term" value="F:metal ion binding"/>
    <property type="evidence" value="ECO:0007669"/>
    <property type="project" value="InterPro"/>
</dbReference>
<dbReference type="EMBL" id="JFHK01000022">
    <property type="protein sequence ID" value="OAA28417.1"/>
    <property type="molecule type" value="Genomic_DNA"/>
</dbReference>
<dbReference type="Gene3D" id="1.20.1260.10">
    <property type="match status" value="1"/>
</dbReference>
<dbReference type="RefSeq" id="WP_068348464.1">
    <property type="nucleotide sequence ID" value="NZ_JFHK01000022.1"/>
</dbReference>
<dbReference type="OrthoDB" id="9808511at2"/>
<dbReference type="GO" id="GO:0016491">
    <property type="term" value="F:oxidoreductase activity"/>
    <property type="evidence" value="ECO:0007669"/>
    <property type="project" value="InterPro"/>
</dbReference>
<dbReference type="STRING" id="1453497.AT15_04245"/>
<dbReference type="PANTHER" id="PTHR33531:SF7">
    <property type="entry name" value="HYPOTHETICAL MEMBRANE PROTEIN, CONSERVED"/>
    <property type="match status" value="1"/>
</dbReference>
<comment type="caution">
    <text evidence="2">The sequence shown here is derived from an EMBL/GenBank/DDBJ whole genome shotgun (WGS) entry which is preliminary data.</text>
</comment>
<dbReference type="SUPFAM" id="SSF47240">
    <property type="entry name" value="Ferritin-like"/>
    <property type="match status" value="1"/>
</dbReference>
<dbReference type="InterPro" id="IPR003251">
    <property type="entry name" value="Rr_diiron-bd_dom"/>
</dbReference>
<dbReference type="PANTHER" id="PTHR33531">
    <property type="entry name" value="RUBRERYTHRIN SUBFAMILY"/>
    <property type="match status" value="1"/>
</dbReference>
<evidence type="ECO:0000259" key="1">
    <source>
        <dbReference type="Pfam" id="PF02915"/>
    </source>
</evidence>
<feature type="domain" description="Rubrerythrin diiron-binding" evidence="1">
    <location>
        <begin position="6"/>
        <end position="148"/>
    </location>
</feature>
<gene>
    <name evidence="2" type="ORF">AT15_04245</name>
</gene>
<proteinExistence type="predicted"/>
<accession>A0A176JXG1</accession>